<accession>A0ABR1RTF2</accession>
<dbReference type="EMBL" id="JAQQWI010000010">
    <property type="protein sequence ID" value="KAK8018239.1"/>
    <property type="molecule type" value="Genomic_DNA"/>
</dbReference>
<keyword evidence="3 4" id="KW-0326">Glycosidase</keyword>
<evidence type="ECO:0000313" key="7">
    <source>
        <dbReference type="Proteomes" id="UP001396898"/>
    </source>
</evidence>
<comment type="similarity">
    <text evidence="1 4">Belongs to the glycosyl hydrolase 25 family.</text>
</comment>
<reference evidence="6 7" key="1">
    <citation type="submission" date="2023-01" db="EMBL/GenBank/DDBJ databases">
        <title>Analysis of 21 Apiospora genomes using comparative genomics revels a genus with tremendous synthesis potential of carbohydrate active enzymes and secondary metabolites.</title>
        <authorList>
            <person name="Sorensen T."/>
        </authorList>
    </citation>
    <scope>NUCLEOTIDE SEQUENCE [LARGE SCALE GENOMIC DNA]</scope>
    <source>
        <strain evidence="6 7">CBS 20057</strain>
    </source>
</reference>
<sequence length="228" mass="24594">MFSRTALFALLSSAALLGTTQAEVQGFDISHYQPNVNFKEAYAAGARFVIIKATEGTNYIDPKFSEHWTGATNAGLIRGAYHFARPNSGSGAAQATFFLAHGGGWTKDGRTLPGMLDLESGSSSQCYGLSAGGMVAWIRDFSNTYHGKTGRYPMLYTNPSWWTTCTADSKEFIKTSPLVLARYASSPGTIPGGWPYQTIWQYADKYAYGGDGDKFNGDEAGLKKLASG</sequence>
<dbReference type="Gene3D" id="3.20.20.80">
    <property type="entry name" value="Glycosidases"/>
    <property type="match status" value="1"/>
</dbReference>
<protein>
    <recommendedName>
        <fullName evidence="4">Lysozyme</fullName>
        <ecNumber evidence="4">3.2.1.17</ecNumber>
    </recommendedName>
</protein>
<dbReference type="PANTHER" id="PTHR34135">
    <property type="entry name" value="LYSOZYME"/>
    <property type="match status" value="1"/>
</dbReference>
<dbReference type="PANTHER" id="PTHR34135:SF2">
    <property type="entry name" value="LYSOZYME"/>
    <property type="match status" value="1"/>
</dbReference>
<evidence type="ECO:0000256" key="5">
    <source>
        <dbReference type="SAM" id="SignalP"/>
    </source>
</evidence>
<evidence type="ECO:0000256" key="2">
    <source>
        <dbReference type="ARBA" id="ARBA00022801"/>
    </source>
</evidence>
<gene>
    <name evidence="6" type="ORF">PG991_007429</name>
</gene>
<comment type="caution">
    <text evidence="6">The sequence shown here is derived from an EMBL/GenBank/DDBJ whole genome shotgun (WGS) entry which is preliminary data.</text>
</comment>
<dbReference type="InterPro" id="IPR002053">
    <property type="entry name" value="Glyco_hydro_25"/>
</dbReference>
<name>A0ABR1RTF2_9PEZI</name>
<dbReference type="SUPFAM" id="SSF51445">
    <property type="entry name" value="(Trans)glycosidases"/>
    <property type="match status" value="1"/>
</dbReference>
<dbReference type="PROSITE" id="PS51904">
    <property type="entry name" value="GLYCOSYL_HYDROL_F25_2"/>
    <property type="match status" value="1"/>
</dbReference>
<keyword evidence="5" id="KW-0732">Signal</keyword>
<dbReference type="EC" id="3.2.1.17" evidence="4"/>
<feature type="chain" id="PRO_5045359545" description="Lysozyme" evidence="5">
    <location>
        <begin position="23"/>
        <end position="228"/>
    </location>
</feature>
<dbReference type="CDD" id="cd06412">
    <property type="entry name" value="GH25_CH-type"/>
    <property type="match status" value="1"/>
</dbReference>
<evidence type="ECO:0000256" key="4">
    <source>
        <dbReference type="RuleBase" id="RU361176"/>
    </source>
</evidence>
<proteinExistence type="inferred from homology"/>
<evidence type="ECO:0000256" key="3">
    <source>
        <dbReference type="ARBA" id="ARBA00023295"/>
    </source>
</evidence>
<dbReference type="Proteomes" id="UP001396898">
    <property type="component" value="Unassembled WGS sequence"/>
</dbReference>
<dbReference type="Pfam" id="PF01183">
    <property type="entry name" value="Glyco_hydro_25"/>
    <property type="match status" value="1"/>
</dbReference>
<dbReference type="InterPro" id="IPR018077">
    <property type="entry name" value="Glyco_hydro_fam25_subgr"/>
</dbReference>
<keyword evidence="7" id="KW-1185">Reference proteome</keyword>
<comment type="catalytic activity">
    <reaction evidence="4">
        <text>Hydrolysis of (1-&gt;4)-beta-linkages between N-acetylmuramic acid and N-acetyl-D-glucosamine residues in a peptidoglycan and between N-acetyl-D-glucosamine residues in chitodextrins.</text>
        <dbReference type="EC" id="3.2.1.17"/>
    </reaction>
</comment>
<dbReference type="PROSITE" id="PS00953">
    <property type="entry name" value="GLYCOSYL_HYDROL_F25_1"/>
    <property type="match status" value="1"/>
</dbReference>
<evidence type="ECO:0000256" key="1">
    <source>
        <dbReference type="ARBA" id="ARBA00010646"/>
    </source>
</evidence>
<keyword evidence="2 4" id="KW-0378">Hydrolase</keyword>
<organism evidence="6 7">
    <name type="scientific">Apiospora marii</name>
    <dbReference type="NCBI Taxonomy" id="335849"/>
    <lineage>
        <taxon>Eukaryota</taxon>
        <taxon>Fungi</taxon>
        <taxon>Dikarya</taxon>
        <taxon>Ascomycota</taxon>
        <taxon>Pezizomycotina</taxon>
        <taxon>Sordariomycetes</taxon>
        <taxon>Xylariomycetidae</taxon>
        <taxon>Amphisphaeriales</taxon>
        <taxon>Apiosporaceae</taxon>
        <taxon>Apiospora</taxon>
    </lineage>
</organism>
<dbReference type="InterPro" id="IPR008270">
    <property type="entry name" value="Glyco_hydro_25_AS"/>
</dbReference>
<feature type="signal peptide" evidence="5">
    <location>
        <begin position="1"/>
        <end position="22"/>
    </location>
</feature>
<dbReference type="SMART" id="SM00641">
    <property type="entry name" value="Glyco_25"/>
    <property type="match status" value="1"/>
</dbReference>
<evidence type="ECO:0000313" key="6">
    <source>
        <dbReference type="EMBL" id="KAK8018239.1"/>
    </source>
</evidence>
<dbReference type="InterPro" id="IPR017853">
    <property type="entry name" value="GH"/>
</dbReference>